<keyword evidence="2" id="KW-0812">Transmembrane</keyword>
<protein>
    <recommendedName>
        <fullName evidence="3">Endonuclease/exonuclease/phosphatase domain-containing protein</fullName>
    </recommendedName>
</protein>
<dbReference type="OrthoDB" id="1433739at2759"/>
<dbReference type="EMBL" id="PKPP01002728">
    <property type="protein sequence ID" value="PWA73521.1"/>
    <property type="molecule type" value="Genomic_DNA"/>
</dbReference>
<evidence type="ECO:0000256" key="1">
    <source>
        <dbReference type="SAM" id="MobiDB-lite"/>
    </source>
</evidence>
<accession>A0A2U1NJ68</accession>
<dbReference type="GO" id="GO:0003824">
    <property type="term" value="F:catalytic activity"/>
    <property type="evidence" value="ECO:0007669"/>
    <property type="project" value="InterPro"/>
</dbReference>
<dbReference type="InterPro" id="IPR036691">
    <property type="entry name" value="Endo/exonu/phosph_ase_sf"/>
</dbReference>
<gene>
    <name evidence="4" type="ORF">CTI12_AA260410</name>
</gene>
<feature type="compositionally biased region" description="Basic residues" evidence="1">
    <location>
        <begin position="56"/>
        <end position="75"/>
    </location>
</feature>
<dbReference type="Gene3D" id="3.60.10.10">
    <property type="entry name" value="Endonuclease/exonuclease/phosphatase"/>
    <property type="match status" value="1"/>
</dbReference>
<dbReference type="PANTHER" id="PTHR35218:SF9">
    <property type="entry name" value="ENDONUCLEASE_EXONUCLEASE_PHOSPHATASE DOMAIN-CONTAINING PROTEIN"/>
    <property type="match status" value="1"/>
</dbReference>
<feature type="region of interest" description="Disordered" evidence="1">
    <location>
        <begin position="1"/>
        <end position="84"/>
    </location>
</feature>
<proteinExistence type="predicted"/>
<keyword evidence="2" id="KW-0472">Membrane</keyword>
<evidence type="ECO:0000259" key="3">
    <source>
        <dbReference type="Pfam" id="PF03372"/>
    </source>
</evidence>
<evidence type="ECO:0000256" key="2">
    <source>
        <dbReference type="SAM" id="Phobius"/>
    </source>
</evidence>
<organism evidence="4 5">
    <name type="scientific">Artemisia annua</name>
    <name type="common">Sweet wormwood</name>
    <dbReference type="NCBI Taxonomy" id="35608"/>
    <lineage>
        <taxon>Eukaryota</taxon>
        <taxon>Viridiplantae</taxon>
        <taxon>Streptophyta</taxon>
        <taxon>Embryophyta</taxon>
        <taxon>Tracheophyta</taxon>
        <taxon>Spermatophyta</taxon>
        <taxon>Magnoliopsida</taxon>
        <taxon>eudicotyledons</taxon>
        <taxon>Gunneridae</taxon>
        <taxon>Pentapetalae</taxon>
        <taxon>asterids</taxon>
        <taxon>campanulids</taxon>
        <taxon>Asterales</taxon>
        <taxon>Asteraceae</taxon>
        <taxon>Asteroideae</taxon>
        <taxon>Anthemideae</taxon>
        <taxon>Artemisiinae</taxon>
        <taxon>Artemisia</taxon>
    </lineage>
</organism>
<dbReference type="PANTHER" id="PTHR35218">
    <property type="entry name" value="RNASE H DOMAIN-CONTAINING PROTEIN"/>
    <property type="match status" value="1"/>
</dbReference>
<sequence length="539" mass="60641">MPLTSALPGIQKLRTNQKKTREELVRARTTGKELGVRLREVGKGMRKDKTEDEKPAKHKRMQEKKRYRKRLRKSSGRLGSPMREPLEDRYEGFRRKEYEPLGYLSKLFPSLIPLSVATTLRRKTLVTADGLTKEMCVSVYLYAKEQALFRLPMEVISASSRSLTSSGLFDPVEDASGNNYTQPVVYEWKPPFCASCNKVGHNCSQAQKSKPSKAKTVLKFLLLSLVFPLLLLVLPLLLQCLLCQLWPLQLNLSLKCPLNDDGGWKVVTRRSREVARRVIYQGSCSNSFHTLAIAEDQIVDNAQPEPVEILIVVEPRVSGQKASKILKRLGFTNWIRVEALGFSGGICLLWRNSEFDADYVYSNPQLLHCLVTKRKTRESVLVTGVYGETNPSGRMALWDSLKTISGSLNGPWLVMGDFNIYLSPEEKSRGATPSTQSMGALKDCIIDANLFDLDCVGDRFTREKEGVKERLDWAFCNQSWAAKFPPDSVLKDDVFPKVYPDHLLSPGLSSLNELRVVSLIAVVTAPSLIDYSLPSYSNE</sequence>
<keyword evidence="2" id="KW-1133">Transmembrane helix</keyword>
<dbReference type="AlphaFoldDB" id="A0A2U1NJ68"/>
<dbReference type="STRING" id="35608.A0A2U1NJ68"/>
<dbReference type="SUPFAM" id="SSF56219">
    <property type="entry name" value="DNase I-like"/>
    <property type="match status" value="1"/>
</dbReference>
<evidence type="ECO:0000313" key="4">
    <source>
        <dbReference type="EMBL" id="PWA73521.1"/>
    </source>
</evidence>
<name>A0A2U1NJ68_ARTAN</name>
<feature type="domain" description="Endonuclease/exonuclease/phosphatase" evidence="3">
    <location>
        <begin position="309"/>
        <end position="483"/>
    </location>
</feature>
<dbReference type="Proteomes" id="UP000245207">
    <property type="component" value="Unassembled WGS sequence"/>
</dbReference>
<feature type="transmembrane region" description="Helical" evidence="2">
    <location>
        <begin position="217"/>
        <end position="238"/>
    </location>
</feature>
<evidence type="ECO:0000313" key="5">
    <source>
        <dbReference type="Proteomes" id="UP000245207"/>
    </source>
</evidence>
<comment type="caution">
    <text evidence="4">The sequence shown here is derived from an EMBL/GenBank/DDBJ whole genome shotgun (WGS) entry which is preliminary data.</text>
</comment>
<dbReference type="Pfam" id="PF03372">
    <property type="entry name" value="Exo_endo_phos"/>
    <property type="match status" value="1"/>
</dbReference>
<feature type="compositionally biased region" description="Basic and acidic residues" evidence="1">
    <location>
        <begin position="19"/>
        <end position="55"/>
    </location>
</feature>
<dbReference type="InterPro" id="IPR005135">
    <property type="entry name" value="Endo/exonuclease/phosphatase"/>
</dbReference>
<keyword evidence="5" id="KW-1185">Reference proteome</keyword>
<geneLocation type="mitochondrion" evidence="4"/>
<keyword evidence="4" id="KW-0496">Mitochondrion</keyword>
<reference evidence="4 5" key="1">
    <citation type="journal article" date="2018" name="Mol. Plant">
        <title>The genome of Artemisia annua provides insight into the evolution of Asteraceae family and artemisinin biosynthesis.</title>
        <authorList>
            <person name="Shen Q."/>
            <person name="Zhang L."/>
            <person name="Liao Z."/>
            <person name="Wang S."/>
            <person name="Yan T."/>
            <person name="Shi P."/>
            <person name="Liu M."/>
            <person name="Fu X."/>
            <person name="Pan Q."/>
            <person name="Wang Y."/>
            <person name="Lv Z."/>
            <person name="Lu X."/>
            <person name="Zhang F."/>
            <person name="Jiang W."/>
            <person name="Ma Y."/>
            <person name="Chen M."/>
            <person name="Hao X."/>
            <person name="Li L."/>
            <person name="Tang Y."/>
            <person name="Lv G."/>
            <person name="Zhou Y."/>
            <person name="Sun X."/>
            <person name="Brodelius P.E."/>
            <person name="Rose J.K.C."/>
            <person name="Tang K."/>
        </authorList>
    </citation>
    <scope>NUCLEOTIDE SEQUENCE [LARGE SCALE GENOMIC DNA]</scope>
    <source>
        <strain evidence="5">cv. Huhao1</strain>
        <tissue evidence="4">Leaf</tissue>
    </source>
</reference>